<dbReference type="AlphaFoldDB" id="A0A0H5QTL8"/>
<organism evidence="2">
    <name type="scientific">Spongospora subterranea</name>
    <dbReference type="NCBI Taxonomy" id="70186"/>
    <lineage>
        <taxon>Eukaryota</taxon>
        <taxon>Sar</taxon>
        <taxon>Rhizaria</taxon>
        <taxon>Endomyxa</taxon>
        <taxon>Phytomyxea</taxon>
        <taxon>Plasmodiophorida</taxon>
        <taxon>Plasmodiophoridae</taxon>
        <taxon>Spongospora</taxon>
    </lineage>
</organism>
<dbReference type="InterPro" id="IPR018849">
    <property type="entry name" value="Urb2/Npa2_C"/>
</dbReference>
<sequence length="1171" mass="132001">MLQDQCVMTIDEAVNQLSLLNVSHHQITQIMLWSFEQIAGKSTAPRRCKRHWKLLATALERSPVVTISKQISFVNALCDALQSADGAMLWDIATTLRQLTTRFSDVFHPTLDSVVNLVAIISKSLYSTGINDQCPLIELIIQYMMQLFKNVAPRKSFQIITSKLFCPLWTIRRVVLSSTVDLIDQLLSSTLFQSCNISEFRNMYNHDNSLPKNDEAIPVSKKVKYEFYTAQLLSTIRENIDFVDSLPHIARCFLVASQSNVSSATDPERHRQEDRARHDGEFHFIDDILSIIVDSAISHDQQRRLSRDVFVHIHNFHIYHPNRDVDGVKRQRLTTYLNKILSHQDHVANPESFCCAIVGLLHIDHMIIEDHLKTIWQRIAAINHESSRILAFQLLSAYVDLRQVAVVLQAFIDAEVDTTLVSLTGNLANLFQLIPSPQFQSLISSFVECIGKSKYSRPITDVVTLLIDHVHGSHIPDIYDIVVHALNQSPNVDALHRLHIYASARHLRWRYLLMSILPDEIINDDVEFLSDLCFVDQDITSLVSQYHSSSPLPSELLACALHVIKDTHSRSQPSLIAEKLTSVIVEPLRQLNPEYWLRIRDEIYLLLSYARDESMDYIAHHIESEHLDLLRSDPRVLESEPLRTALIPFLVRSAHSTQGGSLSTLLDIPCQYIDDDIFSPLSAFCQKTIPLSSPIWSHVAILSSWPLMKLDPAPLLQWLFPDKSPQSSSISLLSTIIDHRVDDLIIPVTRLAMDIMPSSESLEIIAIITRAIAENLNRQFIACREEFFRPIQTSRKQLLSISADMRSSINQLSTVITPDQISSPQHVAIIAHLLHIQYMSSSSFTGSDPISMDHITALISQVLLLTQSKTDTEWSASSTLLMRSLALLLYKFPTSHLNSIITHMLSHPSPIVVQALIDHCNVTDFQTVLDTILSHFRHDSEYSSNVVDLLVLIVRRIRSGSKKLSQVLEKRCTIILMGIAHRIVNTDGSDHRTMSVLCALASDSNTITMTSQQVALIVQSLIPVVNQPQLVSDLSKIYFVLVKYRSTPLSPTLPLLIHQVLSITRLAIAQSPPSSITIDAISRVLVEIASVKAAALLIPRLLADNLTVLGDVPILEDDVRQAINQGLIALFNVLSRDQLLSVHASLSDSARSLFQTCHKQYLRNHKYYGRS</sequence>
<feature type="domain" description="Nucleolar 27S pre-rRNA processing Urb2/Npa2 C-terminal" evidence="1">
    <location>
        <begin position="995"/>
        <end position="1169"/>
    </location>
</feature>
<dbReference type="GO" id="GO:0005730">
    <property type="term" value="C:nucleolus"/>
    <property type="evidence" value="ECO:0007669"/>
    <property type="project" value="TreeGrafter"/>
</dbReference>
<dbReference type="Pfam" id="PF10441">
    <property type="entry name" value="Urb2"/>
    <property type="match status" value="1"/>
</dbReference>
<dbReference type="EMBL" id="HACM01004464">
    <property type="protein sequence ID" value="CRZ04906.1"/>
    <property type="molecule type" value="Transcribed_RNA"/>
</dbReference>
<protein>
    <recommendedName>
        <fullName evidence="1">Nucleolar 27S pre-rRNA processing Urb2/Npa2 C-terminal domain-containing protein</fullName>
    </recommendedName>
</protein>
<evidence type="ECO:0000259" key="1">
    <source>
        <dbReference type="Pfam" id="PF10441"/>
    </source>
</evidence>
<dbReference type="GO" id="GO:0042254">
    <property type="term" value="P:ribosome biogenesis"/>
    <property type="evidence" value="ECO:0007669"/>
    <property type="project" value="TreeGrafter"/>
</dbReference>
<dbReference type="InterPro" id="IPR052609">
    <property type="entry name" value="Ribosome_Biogenesis_Reg"/>
</dbReference>
<accession>A0A0H5QTL8</accession>
<evidence type="ECO:0000313" key="2">
    <source>
        <dbReference type="EMBL" id="CRZ04906.1"/>
    </source>
</evidence>
<name>A0A0H5QTL8_9EUKA</name>
<dbReference type="PANTHER" id="PTHR15682:SF2">
    <property type="entry name" value="UNHEALTHY RIBOSOME BIOGENESIS PROTEIN 2 HOMOLOG"/>
    <property type="match status" value="1"/>
</dbReference>
<proteinExistence type="predicted"/>
<reference evidence="2" key="1">
    <citation type="submission" date="2015-04" db="EMBL/GenBank/DDBJ databases">
        <title>The genome sequence of the plant pathogenic Rhizarian Plasmodiophora brassicae reveals insights in its biotrophic life cycle and the origin of chitin synthesis.</title>
        <authorList>
            <person name="Schwelm A."/>
            <person name="Fogelqvist J."/>
            <person name="Knaust A."/>
            <person name="Julke S."/>
            <person name="Lilja T."/>
            <person name="Dhandapani V."/>
            <person name="Bonilla-Rosso G."/>
            <person name="Karlsson M."/>
            <person name="Shevchenko A."/>
            <person name="Choi S.R."/>
            <person name="Kim H.G."/>
            <person name="Park J.Y."/>
            <person name="Lim Y.P."/>
            <person name="Ludwig-Muller J."/>
            <person name="Dixelius C."/>
        </authorList>
    </citation>
    <scope>NUCLEOTIDE SEQUENCE</scope>
    <source>
        <tissue evidence="2">Potato root galls</tissue>
    </source>
</reference>
<dbReference type="PANTHER" id="PTHR15682">
    <property type="entry name" value="UNHEALTHY RIBOSOME BIOGENESIS PROTEIN 2 HOMOLOG"/>
    <property type="match status" value="1"/>
</dbReference>